<dbReference type="GO" id="GO:0008180">
    <property type="term" value="C:COP9 signalosome"/>
    <property type="evidence" value="ECO:0007669"/>
    <property type="project" value="UniProtKB-KW"/>
</dbReference>
<reference evidence="7" key="1">
    <citation type="journal article" date="2023" name="IMA Fungus">
        <title>Comparative genomic study of the Penicillium genus elucidates a diverse pangenome and 15 lateral gene transfer events.</title>
        <authorList>
            <person name="Petersen C."/>
            <person name="Sorensen T."/>
            <person name="Nielsen M.R."/>
            <person name="Sondergaard T.E."/>
            <person name="Sorensen J.L."/>
            <person name="Fitzpatrick D.A."/>
            <person name="Frisvad J.C."/>
            <person name="Nielsen K.L."/>
        </authorList>
    </citation>
    <scope>NUCLEOTIDE SEQUENCE</scope>
    <source>
        <strain evidence="7">IBT 17514</strain>
    </source>
</reference>
<comment type="caution">
    <text evidence="7">The sequence shown here is derived from an EMBL/GenBank/DDBJ whole genome shotgun (WGS) entry which is preliminary data.</text>
</comment>
<feature type="domain" description="CSN8/PSMD8/EIF3K" evidence="6">
    <location>
        <begin position="57"/>
        <end position="194"/>
    </location>
</feature>
<evidence type="ECO:0000256" key="4">
    <source>
        <dbReference type="ARBA" id="ARBA00022790"/>
    </source>
</evidence>
<organism evidence="7 8">
    <name type="scientific">Penicillium malachiteum</name>
    <dbReference type="NCBI Taxonomy" id="1324776"/>
    <lineage>
        <taxon>Eukaryota</taxon>
        <taxon>Fungi</taxon>
        <taxon>Dikarya</taxon>
        <taxon>Ascomycota</taxon>
        <taxon>Pezizomycotina</taxon>
        <taxon>Eurotiomycetes</taxon>
        <taxon>Eurotiomycetidae</taxon>
        <taxon>Eurotiales</taxon>
        <taxon>Aspergillaceae</taxon>
        <taxon>Penicillium</taxon>
    </lineage>
</organism>
<evidence type="ECO:0000256" key="5">
    <source>
        <dbReference type="ARBA" id="ARBA00023242"/>
    </source>
</evidence>
<dbReference type="GO" id="GO:0005737">
    <property type="term" value="C:cytoplasm"/>
    <property type="evidence" value="ECO:0007669"/>
    <property type="project" value="UniProtKB-SubCell"/>
</dbReference>
<dbReference type="GO" id="GO:0010387">
    <property type="term" value="P:COP9 signalosome assembly"/>
    <property type="evidence" value="ECO:0007669"/>
    <property type="project" value="InterPro"/>
</dbReference>
<reference evidence="7" key="2">
    <citation type="submission" date="2023-01" db="EMBL/GenBank/DDBJ databases">
        <authorList>
            <person name="Petersen C."/>
        </authorList>
    </citation>
    <scope>NUCLEOTIDE SEQUENCE</scope>
    <source>
        <strain evidence="7">IBT 17514</strain>
    </source>
</reference>
<evidence type="ECO:0000256" key="1">
    <source>
        <dbReference type="ARBA" id="ARBA00004123"/>
    </source>
</evidence>
<evidence type="ECO:0000256" key="3">
    <source>
        <dbReference type="ARBA" id="ARBA00022490"/>
    </source>
</evidence>
<dbReference type="EMBL" id="JAQJAN010000004">
    <property type="protein sequence ID" value="KAJ5732028.1"/>
    <property type="molecule type" value="Genomic_DNA"/>
</dbReference>
<sequence length="220" mass="24549">MELPLSIQQLSKLAESNVSPSQLFGILSQYEADARLVSAGCGSPETGSADPELLSFFYASFFFAHLLTKQIPEARALTQRMPEAIRLQDPCLKNCLILLRAVWQTQHAQVYQILRNLQWPENLQPLVRRYDSFFQDQTLISVSTSYEAIRLPAAAVYLGLDLAAAEQEDPTIIEKFTQCGWKWDSETKLLHPTPIIVPSTVQKATNGIHDAMAMLGNRGG</sequence>
<evidence type="ECO:0000313" key="7">
    <source>
        <dbReference type="EMBL" id="KAJ5732028.1"/>
    </source>
</evidence>
<dbReference type="InterPro" id="IPR033464">
    <property type="entry name" value="CSN8_PSD8_EIF3K"/>
</dbReference>
<dbReference type="Proteomes" id="UP001215712">
    <property type="component" value="Unassembled WGS sequence"/>
</dbReference>
<dbReference type="PANTHER" id="PTHR13339">
    <property type="entry name" value="COP9 SIGNALOSOME COMPLEX SUBUNIT 8"/>
    <property type="match status" value="1"/>
</dbReference>
<dbReference type="AlphaFoldDB" id="A0AAD6HPT8"/>
<evidence type="ECO:0000259" key="6">
    <source>
        <dbReference type="Pfam" id="PF10075"/>
    </source>
</evidence>
<name>A0AAD6HPT8_9EURO</name>
<dbReference type="InterPro" id="IPR033205">
    <property type="entry name" value="COP9_CSN8"/>
</dbReference>
<dbReference type="Pfam" id="PF10075">
    <property type="entry name" value="CSN8_PSD8_EIF3K"/>
    <property type="match status" value="1"/>
</dbReference>
<evidence type="ECO:0000256" key="2">
    <source>
        <dbReference type="ARBA" id="ARBA00004496"/>
    </source>
</evidence>
<keyword evidence="8" id="KW-1185">Reference proteome</keyword>
<dbReference type="GO" id="GO:0000338">
    <property type="term" value="P:protein deneddylation"/>
    <property type="evidence" value="ECO:0007669"/>
    <property type="project" value="InterPro"/>
</dbReference>
<protein>
    <submittedName>
        <fullName evidence="7">COP9 signalosome subunit CSN8</fullName>
    </submittedName>
</protein>
<keyword evidence="3" id="KW-0963">Cytoplasm</keyword>
<keyword evidence="5" id="KW-0539">Nucleus</keyword>
<gene>
    <name evidence="7" type="ORF">N7493_003509</name>
</gene>
<keyword evidence="4" id="KW-0736">Signalosome</keyword>
<dbReference type="PANTHER" id="PTHR13339:SF0">
    <property type="entry name" value="COP9 SIGNALOSOME COMPLEX SUBUNIT 8"/>
    <property type="match status" value="1"/>
</dbReference>
<comment type="subcellular location">
    <subcellularLocation>
        <location evidence="2">Cytoplasm</location>
    </subcellularLocation>
    <subcellularLocation>
        <location evidence="1">Nucleus</location>
    </subcellularLocation>
</comment>
<proteinExistence type="predicted"/>
<evidence type="ECO:0000313" key="8">
    <source>
        <dbReference type="Proteomes" id="UP001215712"/>
    </source>
</evidence>
<accession>A0AAD6HPT8</accession>